<name>A0A1Q8QM41_9FIRM</name>
<gene>
    <name evidence="1" type="ORF">DSOL_4055</name>
</gene>
<keyword evidence="2" id="KW-1185">Reference proteome</keyword>
<sequence>MSTDISPAKPMNPDTIAKVFLSLIFAKSIPPPNYFSYLFFDKISEHNRGY</sequence>
<protein>
    <submittedName>
        <fullName evidence="1">Uncharacterized protein</fullName>
    </submittedName>
</protein>
<accession>A0A1Q8QM41</accession>
<comment type="caution">
    <text evidence="1">The sequence shown here is derived from an EMBL/GenBank/DDBJ whole genome shotgun (WGS) entry which is preliminary data.</text>
</comment>
<reference evidence="1 2" key="1">
    <citation type="submission" date="2016-09" db="EMBL/GenBank/DDBJ databases">
        <title>Complete genome of Desulfosporosinus sp. OL.</title>
        <authorList>
            <person name="Mardanov A."/>
            <person name="Beletsky A."/>
            <person name="Panova A."/>
            <person name="Karnachuk O."/>
            <person name="Ravin N."/>
        </authorList>
    </citation>
    <scope>NUCLEOTIDE SEQUENCE [LARGE SCALE GENOMIC DNA]</scope>
    <source>
        <strain evidence="1 2">OL</strain>
    </source>
</reference>
<proteinExistence type="predicted"/>
<organism evidence="1 2">
    <name type="scientific">Desulfosporosinus metallidurans</name>
    <dbReference type="NCBI Taxonomy" id="1888891"/>
    <lineage>
        <taxon>Bacteria</taxon>
        <taxon>Bacillati</taxon>
        <taxon>Bacillota</taxon>
        <taxon>Clostridia</taxon>
        <taxon>Eubacteriales</taxon>
        <taxon>Desulfitobacteriaceae</taxon>
        <taxon>Desulfosporosinus</taxon>
    </lineage>
</organism>
<evidence type="ECO:0000313" key="1">
    <source>
        <dbReference type="EMBL" id="OLN28406.1"/>
    </source>
</evidence>
<dbReference type="EMBL" id="MLBF01000043">
    <property type="protein sequence ID" value="OLN28406.1"/>
    <property type="molecule type" value="Genomic_DNA"/>
</dbReference>
<evidence type="ECO:0000313" key="2">
    <source>
        <dbReference type="Proteomes" id="UP000186102"/>
    </source>
</evidence>
<dbReference type="Proteomes" id="UP000186102">
    <property type="component" value="Unassembled WGS sequence"/>
</dbReference>
<dbReference type="AlphaFoldDB" id="A0A1Q8QM41"/>